<organism evidence="2 3">
    <name type="scientific">Roseivirga seohaensis subsp. aquiponti</name>
    <dbReference type="NCBI Taxonomy" id="1566026"/>
    <lineage>
        <taxon>Bacteria</taxon>
        <taxon>Pseudomonadati</taxon>
        <taxon>Bacteroidota</taxon>
        <taxon>Cytophagia</taxon>
        <taxon>Cytophagales</taxon>
        <taxon>Roseivirgaceae</taxon>
        <taxon>Roseivirga</taxon>
    </lineage>
</organism>
<dbReference type="Proteomes" id="UP000036908">
    <property type="component" value="Unassembled WGS sequence"/>
</dbReference>
<dbReference type="NCBIfam" id="TIGR01167">
    <property type="entry name" value="LPXTG_anchor"/>
    <property type="match status" value="1"/>
</dbReference>
<dbReference type="EMBL" id="JSVA01000009">
    <property type="protein sequence ID" value="KOF03009.1"/>
    <property type="molecule type" value="Genomic_DNA"/>
</dbReference>
<dbReference type="RefSeq" id="WP_053223444.1">
    <property type="nucleotide sequence ID" value="NZ_JSVA01000009.1"/>
</dbReference>
<comment type="caution">
    <text evidence="2">The sequence shown here is derived from an EMBL/GenBank/DDBJ whole genome shotgun (WGS) entry which is preliminary data.</text>
</comment>
<dbReference type="PATRIC" id="fig|1566026.4.peg.3698"/>
<evidence type="ECO:0000313" key="3">
    <source>
        <dbReference type="Proteomes" id="UP000036908"/>
    </source>
</evidence>
<keyword evidence="1" id="KW-1133">Transmembrane helix</keyword>
<keyword evidence="3" id="KW-1185">Reference proteome</keyword>
<sequence length="69" mass="7994">MLYTFIENPSSHFHAVEYTPVVHQKSIYKANDPDETDFLSENPNLIWGILIGVMVLAFAFYAFLKKKKD</sequence>
<reference evidence="3" key="1">
    <citation type="submission" date="2014-11" db="EMBL/GenBank/DDBJ databases">
        <title>Genome sequencing of Roseivirga sp. D-25.</title>
        <authorList>
            <person name="Selvaratnam C."/>
            <person name="Thevarajoo S."/>
            <person name="Goh K.M."/>
            <person name="Eee R."/>
            <person name="Chan K.-G."/>
            <person name="Chong C.S."/>
        </authorList>
    </citation>
    <scope>NUCLEOTIDE SEQUENCE [LARGE SCALE GENOMIC DNA]</scope>
    <source>
        <strain evidence="3">D-25</strain>
    </source>
</reference>
<proteinExistence type="predicted"/>
<keyword evidence="1" id="KW-0812">Transmembrane</keyword>
<name>A0A0L8AKV0_9BACT</name>
<gene>
    <name evidence="2" type="ORF">OB69_09310</name>
</gene>
<keyword evidence="1" id="KW-0472">Membrane</keyword>
<protein>
    <submittedName>
        <fullName evidence="2">Uncharacterized protein</fullName>
    </submittedName>
</protein>
<feature type="transmembrane region" description="Helical" evidence="1">
    <location>
        <begin position="45"/>
        <end position="64"/>
    </location>
</feature>
<evidence type="ECO:0000313" key="2">
    <source>
        <dbReference type="EMBL" id="KOF03009.1"/>
    </source>
</evidence>
<evidence type="ECO:0000256" key="1">
    <source>
        <dbReference type="SAM" id="Phobius"/>
    </source>
</evidence>
<dbReference type="AlphaFoldDB" id="A0A0L8AKV0"/>
<dbReference type="OrthoDB" id="982831at2"/>
<accession>A0A0L8AKV0</accession>